<gene>
    <name evidence="2" type="ORF">KME32_09090</name>
</gene>
<feature type="region of interest" description="Disordered" evidence="1">
    <location>
        <begin position="1"/>
        <end position="37"/>
    </location>
</feature>
<dbReference type="EMBL" id="JAHHHN010000004">
    <property type="protein sequence ID" value="MBW4561299.1"/>
    <property type="molecule type" value="Genomic_DNA"/>
</dbReference>
<evidence type="ECO:0000313" key="2">
    <source>
        <dbReference type="EMBL" id="MBW4561299.1"/>
    </source>
</evidence>
<dbReference type="Proteomes" id="UP000715781">
    <property type="component" value="Unassembled WGS sequence"/>
</dbReference>
<comment type="caution">
    <text evidence="2">The sequence shown here is derived from an EMBL/GenBank/DDBJ whole genome shotgun (WGS) entry which is preliminary data.</text>
</comment>
<protein>
    <submittedName>
        <fullName evidence="2">Uncharacterized protein</fullName>
    </submittedName>
</protein>
<name>A0A951PW06_9NOST</name>
<evidence type="ECO:0000256" key="1">
    <source>
        <dbReference type="SAM" id="MobiDB-lite"/>
    </source>
</evidence>
<feature type="compositionally biased region" description="Low complexity" evidence="1">
    <location>
        <begin position="1"/>
        <end position="13"/>
    </location>
</feature>
<reference evidence="2" key="2">
    <citation type="journal article" date="2022" name="Microbiol. Resour. Announc.">
        <title>Metagenome Sequencing to Explore Phylogenomics of Terrestrial Cyanobacteria.</title>
        <authorList>
            <person name="Ward R.D."/>
            <person name="Stajich J.E."/>
            <person name="Johansen J.R."/>
            <person name="Huntemann M."/>
            <person name="Clum A."/>
            <person name="Foster B."/>
            <person name="Foster B."/>
            <person name="Roux S."/>
            <person name="Palaniappan K."/>
            <person name="Varghese N."/>
            <person name="Mukherjee S."/>
            <person name="Reddy T.B.K."/>
            <person name="Daum C."/>
            <person name="Copeland A."/>
            <person name="Chen I.A."/>
            <person name="Ivanova N.N."/>
            <person name="Kyrpides N.C."/>
            <person name="Shapiro N."/>
            <person name="Eloe-Fadrosh E.A."/>
            <person name="Pietrasiak N."/>
        </authorList>
    </citation>
    <scope>NUCLEOTIDE SEQUENCE</scope>
    <source>
        <strain evidence="2">JT2-VF2</strain>
    </source>
</reference>
<proteinExistence type="predicted"/>
<dbReference type="AlphaFoldDB" id="A0A951PW06"/>
<accession>A0A951PW06</accession>
<evidence type="ECO:0000313" key="3">
    <source>
        <dbReference type="Proteomes" id="UP000715781"/>
    </source>
</evidence>
<organism evidence="2 3">
    <name type="scientific">Mojavia pulchra JT2-VF2</name>
    <dbReference type="NCBI Taxonomy" id="287848"/>
    <lineage>
        <taxon>Bacteria</taxon>
        <taxon>Bacillati</taxon>
        <taxon>Cyanobacteriota</taxon>
        <taxon>Cyanophyceae</taxon>
        <taxon>Nostocales</taxon>
        <taxon>Nostocaceae</taxon>
    </lineage>
</organism>
<sequence>MKTTQTSSTTQEKISTKKRQQSFPRTDIGTPKVPLRKYKAKQEHELLSDWEHAS</sequence>
<reference evidence="2" key="1">
    <citation type="submission" date="2021-05" db="EMBL/GenBank/DDBJ databases">
        <authorList>
            <person name="Pietrasiak N."/>
            <person name="Ward R."/>
            <person name="Stajich J.E."/>
            <person name="Kurbessoian T."/>
        </authorList>
    </citation>
    <scope>NUCLEOTIDE SEQUENCE</scope>
    <source>
        <strain evidence="2">JT2-VF2</strain>
    </source>
</reference>